<accession>A0A4Q7P5A3</accession>
<feature type="signal peptide" evidence="1">
    <location>
        <begin position="1"/>
        <end position="21"/>
    </location>
</feature>
<evidence type="ECO:0000256" key="1">
    <source>
        <dbReference type="SAM" id="SignalP"/>
    </source>
</evidence>
<evidence type="ECO:0008006" key="4">
    <source>
        <dbReference type="Google" id="ProtNLM"/>
    </source>
</evidence>
<dbReference type="AlphaFoldDB" id="A0A4Q7P5A3"/>
<reference evidence="2 3" key="1">
    <citation type="submission" date="2019-02" db="EMBL/GenBank/DDBJ databases">
        <title>Genomic Encyclopedia of Archaeal and Bacterial Type Strains, Phase II (KMG-II): from individual species to whole genera.</title>
        <authorList>
            <person name="Goeker M."/>
        </authorList>
    </citation>
    <scope>NUCLEOTIDE SEQUENCE [LARGE SCALE GENOMIC DNA]</scope>
    <source>
        <strain evidence="2 3">DSM 21411</strain>
    </source>
</reference>
<dbReference type="RefSeq" id="WP_130274075.1">
    <property type="nucleotide sequence ID" value="NZ_SGXG01000001.1"/>
</dbReference>
<keyword evidence="1" id="KW-0732">Signal</keyword>
<evidence type="ECO:0000313" key="3">
    <source>
        <dbReference type="Proteomes" id="UP000292209"/>
    </source>
</evidence>
<protein>
    <recommendedName>
        <fullName evidence="4">6-bladed beta-propeller protein</fullName>
    </recommendedName>
</protein>
<evidence type="ECO:0000313" key="2">
    <source>
        <dbReference type="EMBL" id="RZS94887.1"/>
    </source>
</evidence>
<dbReference type="Proteomes" id="UP000292209">
    <property type="component" value="Unassembled WGS sequence"/>
</dbReference>
<dbReference type="InterPro" id="IPR036322">
    <property type="entry name" value="WD40_repeat_dom_sf"/>
</dbReference>
<organism evidence="2 3">
    <name type="scientific">Cecembia calidifontis</name>
    <dbReference type="NCBI Taxonomy" id="1187080"/>
    <lineage>
        <taxon>Bacteria</taxon>
        <taxon>Pseudomonadati</taxon>
        <taxon>Bacteroidota</taxon>
        <taxon>Cytophagia</taxon>
        <taxon>Cytophagales</taxon>
        <taxon>Cyclobacteriaceae</taxon>
        <taxon>Cecembia</taxon>
    </lineage>
</organism>
<proteinExistence type="predicted"/>
<dbReference type="OrthoDB" id="1096383at2"/>
<dbReference type="EMBL" id="SGXG01000001">
    <property type="protein sequence ID" value="RZS94887.1"/>
    <property type="molecule type" value="Genomic_DNA"/>
</dbReference>
<dbReference type="SUPFAM" id="SSF50978">
    <property type="entry name" value="WD40 repeat-like"/>
    <property type="match status" value="1"/>
</dbReference>
<dbReference type="PROSITE" id="PS51257">
    <property type="entry name" value="PROKAR_LIPOPROTEIN"/>
    <property type="match status" value="1"/>
</dbReference>
<gene>
    <name evidence="2" type="ORF">BC751_0398</name>
</gene>
<comment type="caution">
    <text evidence="2">The sequence shown here is derived from an EMBL/GenBank/DDBJ whole genome shotgun (WGS) entry which is preliminary data.</text>
</comment>
<feature type="chain" id="PRO_5020885047" description="6-bladed beta-propeller protein" evidence="1">
    <location>
        <begin position="22"/>
        <end position="344"/>
    </location>
</feature>
<keyword evidence="3" id="KW-1185">Reference proteome</keyword>
<sequence length="344" mass="40291">MKRFILITLCFLSGIFLTACNDRSELKDDKTNQIHEDIVFRFQENFSPIAPIVSFDFVGNERLVVITEKNQLILYDNSGKQSKIIDIHGAGQFEMMNPSIVKKFQDHFFVWCTDLLKIVQFDNEGNPVDEYLGFDHAIRDFSVSKDHIITYIPNITHQHYIQVFQKSPFKKVKEFGYVENEQVLLNFNACSGAMDIWNNMLLYAPSHSLRIHNLDLDRMVDDKIIFLEDEKFKVEKLEQDAKTIMNQDRIKALEYGLKNSILKGIYILDNFFVLLAEVGQIELNNFQPISLDREELVLVLDRNFNLVKKINLPFEFNKPCNLIRSYDNNYNTPHLLDQKYQLLS</sequence>
<name>A0A4Q7P5A3_9BACT</name>